<feature type="domain" description="Outer membrane protein beta-barrel" evidence="2">
    <location>
        <begin position="19"/>
        <end position="191"/>
    </location>
</feature>
<proteinExistence type="predicted"/>
<dbReference type="SUPFAM" id="SSF56925">
    <property type="entry name" value="OMPA-like"/>
    <property type="match status" value="1"/>
</dbReference>
<gene>
    <name evidence="3" type="ORF">LG45_08665</name>
</gene>
<organism evidence="3 4">
    <name type="scientific">Flavobacterium aquatile LMG 4008 = ATCC 11947</name>
    <dbReference type="NCBI Taxonomy" id="1453498"/>
    <lineage>
        <taxon>Bacteria</taxon>
        <taxon>Pseudomonadati</taxon>
        <taxon>Bacteroidota</taxon>
        <taxon>Flavobacteriia</taxon>
        <taxon>Flavobacteriales</taxon>
        <taxon>Flavobacteriaceae</taxon>
        <taxon>Flavobacterium</taxon>
    </lineage>
</organism>
<evidence type="ECO:0000313" key="4">
    <source>
        <dbReference type="Proteomes" id="UP000029554"/>
    </source>
</evidence>
<dbReference type="eggNOG" id="ENOG503356A">
    <property type="taxonomic scope" value="Bacteria"/>
</dbReference>
<dbReference type="Proteomes" id="UP000029554">
    <property type="component" value="Unassembled WGS sequence"/>
</dbReference>
<feature type="signal peptide" evidence="1">
    <location>
        <begin position="1"/>
        <end position="20"/>
    </location>
</feature>
<dbReference type="RefSeq" id="WP_035126102.1">
    <property type="nucleotide sequence ID" value="NZ_JRHH01000003.1"/>
</dbReference>
<dbReference type="STRING" id="1453498.LG45_08665"/>
<dbReference type="EMBL" id="JRHH01000003">
    <property type="protein sequence ID" value="KGD68350.1"/>
    <property type="molecule type" value="Genomic_DNA"/>
</dbReference>
<comment type="caution">
    <text evidence="3">The sequence shown here is derived from an EMBL/GenBank/DDBJ whole genome shotgun (WGS) entry which is preliminary data.</text>
</comment>
<evidence type="ECO:0000256" key="1">
    <source>
        <dbReference type="SAM" id="SignalP"/>
    </source>
</evidence>
<dbReference type="InterPro" id="IPR011250">
    <property type="entry name" value="OMP/PagP_B-barrel"/>
</dbReference>
<evidence type="ECO:0000313" key="3">
    <source>
        <dbReference type="EMBL" id="KGD68350.1"/>
    </source>
</evidence>
<dbReference type="AlphaFoldDB" id="A0A095V0H8"/>
<dbReference type="Pfam" id="PF13568">
    <property type="entry name" value="OMP_b-brl_2"/>
    <property type="match status" value="1"/>
</dbReference>
<feature type="chain" id="PRO_5001910515" description="Outer membrane protein beta-barrel domain-containing protein" evidence="1">
    <location>
        <begin position="21"/>
        <end position="217"/>
    </location>
</feature>
<dbReference type="InterPro" id="IPR025665">
    <property type="entry name" value="Beta-barrel_OMP_2"/>
</dbReference>
<dbReference type="OrthoDB" id="893738at2"/>
<reference evidence="3 4" key="1">
    <citation type="submission" date="2014-09" db="EMBL/GenBank/DDBJ databases">
        <title>Whole Genome Shotgun of Flavobacterium aquatile LMG 4008.</title>
        <authorList>
            <person name="Gale A.N."/>
            <person name="Pipes S.E."/>
            <person name="Newman J.D."/>
        </authorList>
    </citation>
    <scope>NUCLEOTIDE SEQUENCE [LARGE SCALE GENOMIC DNA]</scope>
    <source>
        <strain evidence="3 4">LMG 4008</strain>
    </source>
</reference>
<keyword evidence="1" id="KW-0732">Signal</keyword>
<protein>
    <recommendedName>
        <fullName evidence="2">Outer membrane protein beta-barrel domain-containing protein</fullName>
    </recommendedName>
</protein>
<name>A0A095V0H8_9FLAO</name>
<evidence type="ECO:0000259" key="2">
    <source>
        <dbReference type="Pfam" id="PF13568"/>
    </source>
</evidence>
<accession>A0A095V0H8</accession>
<sequence length="217" mass="24816">MKKIVFILLFEIFITSSCFAQDNLKFGLNSGLTYSSFRGNPMVENFDAGFDFLVGVSFEYQLKERLSLVANVNYDRKSLNDEPYIEFQSPDDPAFYEKVKIKFKNQFISIPIILKYKFDNSKSFYINGGPFLSYLLKSELTNNYDDINSDFTDNMKSFDFGFVFGVGKTFKLKNNSEINIEIRENLGLANISALPVVGDGSIKSNSFNLICNYSFKL</sequence>
<keyword evidence="4" id="KW-1185">Reference proteome</keyword>